<dbReference type="Pfam" id="PF11181">
    <property type="entry name" value="YflT"/>
    <property type="match status" value="1"/>
</dbReference>
<dbReference type="AlphaFoldDB" id="A0A0B6AS32"/>
<protein>
    <submittedName>
        <fullName evidence="2">Heat induced stress YflT family protein</fullName>
    </submittedName>
</protein>
<organism evidence="2 3">
    <name type="scientific">Priestia megaterium (strain ATCC 14581 / DSM 32 / CCUG 1817 / JCM 2506 / NBRC 15308 / NCIMB 9376 / NCTC 10342 / NRRL B-14308 / VKM B-512 / Ford 19)</name>
    <name type="common">Bacillus megaterium</name>
    <dbReference type="NCBI Taxonomy" id="1348623"/>
    <lineage>
        <taxon>Bacteria</taxon>
        <taxon>Bacillati</taxon>
        <taxon>Bacillota</taxon>
        <taxon>Bacilli</taxon>
        <taxon>Bacillales</taxon>
        <taxon>Bacillaceae</taxon>
        <taxon>Priestia</taxon>
    </lineage>
</organism>
<evidence type="ECO:0000313" key="3">
    <source>
        <dbReference type="Proteomes" id="UP000031829"/>
    </source>
</evidence>
<feature type="domain" description="General stress protein 17M-like" evidence="1">
    <location>
        <begin position="3"/>
        <end position="98"/>
    </location>
</feature>
<dbReference type="GeneID" id="93644064"/>
<dbReference type="EMBL" id="CP009920">
    <property type="protein sequence ID" value="AJI23463.1"/>
    <property type="molecule type" value="Genomic_DNA"/>
</dbReference>
<proteinExistence type="predicted"/>
<dbReference type="InterPro" id="IPR025889">
    <property type="entry name" value="GSP17M-like_dom"/>
</dbReference>
<reference evidence="2 3" key="1">
    <citation type="journal article" date="2015" name="Genome Announc.">
        <title>Complete genome sequences for 35 biothreat assay-relevant bacillus species.</title>
        <authorList>
            <person name="Johnson S.L."/>
            <person name="Daligault H.E."/>
            <person name="Davenport K.W."/>
            <person name="Jaissle J."/>
            <person name="Frey K.G."/>
            <person name="Ladner J.T."/>
            <person name="Broomall S.M."/>
            <person name="Bishop-Lilly K.A."/>
            <person name="Bruce D.C."/>
            <person name="Gibbons H.S."/>
            <person name="Coyne S.R."/>
            <person name="Lo C.C."/>
            <person name="Meincke L."/>
            <person name="Munk A.C."/>
            <person name="Koroleva G.I."/>
            <person name="Rosenzweig C.N."/>
            <person name="Palacios G.F."/>
            <person name="Redden C.L."/>
            <person name="Minogue T.D."/>
            <person name="Chain P.S."/>
        </authorList>
    </citation>
    <scope>NUCLEOTIDE SEQUENCE [LARGE SCALE GENOMIC DNA]</scope>
    <source>
        <strain evidence="3">ATCC 14581 / DSM 32 / JCM 2506 / NBRC 15308 / NCIMB 9376 / NCTC 10342 / NRRL B-14308 / VKM B-512</strain>
    </source>
</reference>
<dbReference type="KEGG" id="bmeg:BG04_563"/>
<accession>A0A0B6AS32</accession>
<evidence type="ECO:0000259" key="1">
    <source>
        <dbReference type="Pfam" id="PF11181"/>
    </source>
</evidence>
<dbReference type="RefSeq" id="WP_034649916.1">
    <property type="nucleotide sequence ID" value="NZ_BCVB01000012.1"/>
</dbReference>
<evidence type="ECO:0000313" key="2">
    <source>
        <dbReference type="EMBL" id="AJI23463.1"/>
    </source>
</evidence>
<gene>
    <name evidence="2" type="ORF">BG04_563</name>
</gene>
<dbReference type="HOGENOM" id="CLU_150010_1_0_9"/>
<name>A0A0B6AS32_PRIM2</name>
<sequence length="114" mass="13084">MEKIRAVKDGYEVKEAIEQFLSLGFRKDNIYLLAHERDRTEELTNVLNTNDISISEPGDNKPMANSLHFYKDELHTKLYSLGLSAAEVQQYEKELNWGRILVIATKADDVSPIE</sequence>
<dbReference type="Proteomes" id="UP000031829">
    <property type="component" value="Chromosome"/>
</dbReference>